<dbReference type="Proteomes" id="UP000256977">
    <property type="component" value="Unassembled WGS sequence"/>
</dbReference>
<reference evidence="8 9" key="1">
    <citation type="submission" date="2018-07" db="EMBL/GenBank/DDBJ databases">
        <title>Genomic Encyclopedia of Type Strains, Phase III (KMG-III): the genomes of soil and plant-associated and newly described type strains.</title>
        <authorList>
            <person name="Whitman W."/>
        </authorList>
    </citation>
    <scope>NUCLEOTIDE SEQUENCE [LARGE SCALE GENOMIC DNA]</scope>
    <source>
        <strain evidence="8 9">CECT 7287</strain>
    </source>
</reference>
<dbReference type="PROSITE" id="PS50983">
    <property type="entry name" value="FE_B12_PBP"/>
    <property type="match status" value="1"/>
</dbReference>
<organism evidence="8 9">
    <name type="scientific">Cohnella phaseoli</name>
    <dbReference type="NCBI Taxonomy" id="456490"/>
    <lineage>
        <taxon>Bacteria</taxon>
        <taxon>Bacillati</taxon>
        <taxon>Bacillota</taxon>
        <taxon>Bacilli</taxon>
        <taxon>Bacillales</taxon>
        <taxon>Paenibacillaceae</taxon>
        <taxon>Cohnella</taxon>
    </lineage>
</organism>
<keyword evidence="9" id="KW-1185">Reference proteome</keyword>
<dbReference type="PANTHER" id="PTHR30532">
    <property type="entry name" value="IRON III DICITRATE-BINDING PERIPLASMIC PROTEIN"/>
    <property type="match status" value="1"/>
</dbReference>
<sequence>MYNRIVVFVVTAMLLIGLTACADGNDKTVATPSGSASTGTGSGNEANHSGSEEEPPAEKQAGETHVYKGPLGEVAVPVQPKKLLVMNTRYAEYLIEMGVKPQFVVFMPLLEPEYRADYFTSHGVELIEYPQYEQNYELLLNLGPDLILAQGLGMDEAVYGQLSKIAPTVALDSGPSMDEAMPLLAELFGKEAEYEQAKSAFDAKVAKAKAQLAEALGDQTVMVLRVEPNQYRYLGQHAKMGSSQLLYTQLGLNTPPYLADAPDWFTSLSAEVLPEVAPDYIFIEQRAAEGMDSTESWNQLMESSLWKGLKAVKEGKVFPLATNDFVQGEGPVGYSRLIDYIVSSLIPGSDGA</sequence>
<dbReference type="Pfam" id="PF01497">
    <property type="entry name" value="Peripla_BP_2"/>
    <property type="match status" value="1"/>
</dbReference>
<proteinExistence type="inferred from homology"/>
<feature type="signal peptide" evidence="6">
    <location>
        <begin position="1"/>
        <end position="22"/>
    </location>
</feature>
<feature type="domain" description="Fe/B12 periplasmic-binding" evidence="7">
    <location>
        <begin position="82"/>
        <end position="349"/>
    </location>
</feature>
<evidence type="ECO:0000256" key="3">
    <source>
        <dbReference type="ARBA" id="ARBA00022448"/>
    </source>
</evidence>
<dbReference type="PROSITE" id="PS51257">
    <property type="entry name" value="PROKAR_LIPOPROTEIN"/>
    <property type="match status" value="1"/>
</dbReference>
<keyword evidence="4 6" id="KW-0732">Signal</keyword>
<evidence type="ECO:0000256" key="6">
    <source>
        <dbReference type="SAM" id="SignalP"/>
    </source>
</evidence>
<comment type="similarity">
    <text evidence="2">Belongs to the bacterial solute-binding protein 8 family.</text>
</comment>
<feature type="compositionally biased region" description="Low complexity" evidence="5">
    <location>
        <begin position="30"/>
        <end position="39"/>
    </location>
</feature>
<protein>
    <submittedName>
        <fullName evidence="8">Iron complex transport system substrate-binding protein</fullName>
    </submittedName>
</protein>
<dbReference type="Gene3D" id="3.40.50.1980">
    <property type="entry name" value="Nitrogenase molybdenum iron protein domain"/>
    <property type="match status" value="2"/>
</dbReference>
<evidence type="ECO:0000256" key="2">
    <source>
        <dbReference type="ARBA" id="ARBA00008814"/>
    </source>
</evidence>
<keyword evidence="3" id="KW-0813">Transport</keyword>
<dbReference type="GO" id="GO:1901678">
    <property type="term" value="P:iron coordination entity transport"/>
    <property type="evidence" value="ECO:0007669"/>
    <property type="project" value="UniProtKB-ARBA"/>
</dbReference>
<feature type="chain" id="PRO_5017720757" evidence="6">
    <location>
        <begin position="23"/>
        <end position="352"/>
    </location>
</feature>
<accession>A0A3D9JRS6</accession>
<evidence type="ECO:0000313" key="8">
    <source>
        <dbReference type="EMBL" id="RED76813.1"/>
    </source>
</evidence>
<dbReference type="RefSeq" id="WP_181917687.1">
    <property type="nucleotide sequence ID" value="NZ_QRDZ01000010.1"/>
</dbReference>
<dbReference type="EMBL" id="QRDZ01000010">
    <property type="protein sequence ID" value="RED76813.1"/>
    <property type="molecule type" value="Genomic_DNA"/>
</dbReference>
<evidence type="ECO:0000256" key="4">
    <source>
        <dbReference type="ARBA" id="ARBA00022729"/>
    </source>
</evidence>
<dbReference type="InterPro" id="IPR002491">
    <property type="entry name" value="ABC_transptr_periplasmic_BD"/>
</dbReference>
<dbReference type="PANTHER" id="PTHR30532:SF26">
    <property type="entry name" value="IRON(3+)-HYDROXAMATE-BINDING PROTEIN FHUD"/>
    <property type="match status" value="1"/>
</dbReference>
<evidence type="ECO:0000256" key="1">
    <source>
        <dbReference type="ARBA" id="ARBA00004196"/>
    </source>
</evidence>
<feature type="region of interest" description="Disordered" evidence="5">
    <location>
        <begin position="30"/>
        <end position="62"/>
    </location>
</feature>
<dbReference type="SUPFAM" id="SSF53807">
    <property type="entry name" value="Helical backbone' metal receptor"/>
    <property type="match status" value="1"/>
</dbReference>
<dbReference type="AlphaFoldDB" id="A0A3D9JRS6"/>
<evidence type="ECO:0000259" key="7">
    <source>
        <dbReference type="PROSITE" id="PS50983"/>
    </source>
</evidence>
<evidence type="ECO:0000313" key="9">
    <source>
        <dbReference type="Proteomes" id="UP000256977"/>
    </source>
</evidence>
<dbReference type="InterPro" id="IPR051313">
    <property type="entry name" value="Bact_iron-sidero_bind"/>
</dbReference>
<comment type="subcellular location">
    <subcellularLocation>
        <location evidence="1">Cell envelope</location>
    </subcellularLocation>
</comment>
<comment type="caution">
    <text evidence="8">The sequence shown here is derived from an EMBL/GenBank/DDBJ whole genome shotgun (WGS) entry which is preliminary data.</text>
</comment>
<evidence type="ECO:0000256" key="5">
    <source>
        <dbReference type="SAM" id="MobiDB-lite"/>
    </source>
</evidence>
<dbReference type="GO" id="GO:0030288">
    <property type="term" value="C:outer membrane-bounded periplasmic space"/>
    <property type="evidence" value="ECO:0007669"/>
    <property type="project" value="TreeGrafter"/>
</dbReference>
<name>A0A3D9JRS6_9BACL</name>
<gene>
    <name evidence="8" type="ORF">DFP98_11032</name>
</gene>